<feature type="region of interest" description="Disordered" evidence="1">
    <location>
        <begin position="79"/>
        <end position="131"/>
    </location>
</feature>
<sequence length="131" mass="13544">MSGRDGGQQAGYGDAGQQVPPHVRHAFGRVLRLVETVKDRCAVLQGSPWEGWTPWPGLPAQGADDVEGVVHQPLPARADQAAGRTGVPLVQSHAPAGDRGPGAGGPVRGGGDTTYYPLGERVPVHRAMGGD</sequence>
<keyword evidence="3" id="KW-1185">Reference proteome</keyword>
<accession>G8X1J1</accession>
<dbReference type="Proteomes" id="UP000007842">
    <property type="component" value="Chromosome"/>
</dbReference>
<protein>
    <submittedName>
        <fullName evidence="2">Uncharacterized protein</fullName>
    </submittedName>
</protein>
<feature type="compositionally biased region" description="Gly residues" evidence="1">
    <location>
        <begin position="99"/>
        <end position="112"/>
    </location>
</feature>
<name>G8X1J1_STREN</name>
<proteinExistence type="predicted"/>
<dbReference type="KEGG" id="scy:SCATT_01490"/>
<reference evidence="3" key="1">
    <citation type="submission" date="2011-12" db="EMBL/GenBank/DDBJ databases">
        <title>Complete genome sequence of Streptomyces cattleya strain DSM 46488.</title>
        <authorList>
            <person name="Ou H.-Y."/>
            <person name="Li P."/>
            <person name="Zhao C."/>
            <person name="O'Hagan D."/>
            <person name="Deng Z."/>
        </authorList>
    </citation>
    <scope>NUCLEOTIDE SEQUENCE [LARGE SCALE GENOMIC DNA]</scope>
    <source>
        <strain evidence="3">ATCC 35852 / DSM 46488 / JCM 4925 / NBRC 14057 / NRRL 8057</strain>
    </source>
</reference>
<evidence type="ECO:0000313" key="3">
    <source>
        <dbReference type="Proteomes" id="UP000007842"/>
    </source>
</evidence>
<dbReference type="HOGENOM" id="CLU_1926336_0_0_11"/>
<organism evidence="2 3">
    <name type="scientific">Streptantibioticus cattleyicolor (strain ATCC 35852 / DSM 46488 / JCM 4925 / NBRC 14057 / NRRL 8057)</name>
    <name type="common">Streptomyces cattleya</name>
    <dbReference type="NCBI Taxonomy" id="1003195"/>
    <lineage>
        <taxon>Bacteria</taxon>
        <taxon>Bacillati</taxon>
        <taxon>Actinomycetota</taxon>
        <taxon>Actinomycetes</taxon>
        <taxon>Kitasatosporales</taxon>
        <taxon>Streptomycetaceae</taxon>
        <taxon>Streptantibioticus</taxon>
    </lineage>
</organism>
<feature type="compositionally biased region" description="Gly residues" evidence="1">
    <location>
        <begin position="1"/>
        <end position="14"/>
    </location>
</feature>
<evidence type="ECO:0000256" key="1">
    <source>
        <dbReference type="SAM" id="MobiDB-lite"/>
    </source>
</evidence>
<dbReference type="EMBL" id="CP003219">
    <property type="protein sequence ID" value="AEW92520.1"/>
    <property type="molecule type" value="Genomic_DNA"/>
</dbReference>
<dbReference type="AlphaFoldDB" id="G8X1J1"/>
<feature type="region of interest" description="Disordered" evidence="1">
    <location>
        <begin position="1"/>
        <end position="21"/>
    </location>
</feature>
<evidence type="ECO:0000313" key="2">
    <source>
        <dbReference type="EMBL" id="AEW92520.1"/>
    </source>
</evidence>
<gene>
    <name evidence="2" type="ordered locus">SCATT_01490</name>
</gene>